<evidence type="ECO:0000256" key="2">
    <source>
        <dbReference type="ARBA" id="ARBA00019577"/>
    </source>
</evidence>
<evidence type="ECO:0000256" key="3">
    <source>
        <dbReference type="SAM" id="Coils"/>
    </source>
</evidence>
<evidence type="ECO:0000313" key="4">
    <source>
        <dbReference type="Proteomes" id="UP000694867"/>
    </source>
</evidence>
<dbReference type="RefSeq" id="XP_003743308.1">
    <property type="nucleotide sequence ID" value="XM_003743260.2"/>
</dbReference>
<name>A0AAJ6VY38_9ACAR</name>
<dbReference type="GeneID" id="100898840"/>
<proteinExistence type="inferred from homology"/>
<gene>
    <name evidence="5" type="primary">LOC100898840</name>
</gene>
<feature type="coiled-coil region" evidence="3">
    <location>
        <begin position="3"/>
        <end position="30"/>
    </location>
</feature>
<dbReference type="PANTHER" id="PTHR13073">
    <property type="entry name" value="BLOC-1 COMPLEX SUBUNIT 1"/>
    <property type="match status" value="1"/>
</dbReference>
<dbReference type="Pfam" id="PF06320">
    <property type="entry name" value="GCN5L1"/>
    <property type="match status" value="1"/>
</dbReference>
<accession>A0AAJ6VY38</accession>
<dbReference type="KEGG" id="goe:100898840"/>
<dbReference type="InterPro" id="IPR009395">
    <property type="entry name" value="BLOC1S1"/>
</dbReference>
<dbReference type="GO" id="GO:0031083">
    <property type="term" value="C:BLOC-1 complex"/>
    <property type="evidence" value="ECO:0007669"/>
    <property type="project" value="InterPro"/>
</dbReference>
<evidence type="ECO:0000313" key="5">
    <source>
        <dbReference type="RefSeq" id="XP_003743308.1"/>
    </source>
</evidence>
<protein>
    <recommendedName>
        <fullName evidence="2">Biogenesis of lysosome-related organelles complex 1 subunit 1</fullName>
    </recommendedName>
</protein>
<sequence>MLANILKEHNQRAAQRRDELEHKRKVAINATNQFTSLMMDHLNVGVAQAYLNQKKLDAEAKQLHAHSQQLLRQTEQWTSLLDNFHKTLKEIGDVENWAKIIETDMKSISSALEYAYNADKDATHNET</sequence>
<evidence type="ECO:0000256" key="1">
    <source>
        <dbReference type="ARBA" id="ARBA00007133"/>
    </source>
</evidence>
<dbReference type="Proteomes" id="UP000694867">
    <property type="component" value="Unplaced"/>
</dbReference>
<comment type="similarity">
    <text evidence="1">Belongs to the BLOC1S1 family.</text>
</comment>
<keyword evidence="3" id="KW-0175">Coiled coil</keyword>
<dbReference type="PANTHER" id="PTHR13073:SF0">
    <property type="entry name" value="BIOGENESIS OF LYSOSOME-RELATED ORGANELLES COMPLEX 1 SUBUNIT 1"/>
    <property type="match status" value="1"/>
</dbReference>
<dbReference type="AlphaFoldDB" id="A0AAJ6VY38"/>
<dbReference type="GO" id="GO:0016197">
    <property type="term" value="P:endosomal transport"/>
    <property type="evidence" value="ECO:0007669"/>
    <property type="project" value="TreeGrafter"/>
</dbReference>
<organism evidence="4 5">
    <name type="scientific">Galendromus occidentalis</name>
    <name type="common">western predatory mite</name>
    <dbReference type="NCBI Taxonomy" id="34638"/>
    <lineage>
        <taxon>Eukaryota</taxon>
        <taxon>Metazoa</taxon>
        <taxon>Ecdysozoa</taxon>
        <taxon>Arthropoda</taxon>
        <taxon>Chelicerata</taxon>
        <taxon>Arachnida</taxon>
        <taxon>Acari</taxon>
        <taxon>Parasitiformes</taxon>
        <taxon>Mesostigmata</taxon>
        <taxon>Gamasina</taxon>
        <taxon>Phytoseioidea</taxon>
        <taxon>Phytoseiidae</taxon>
        <taxon>Typhlodrominae</taxon>
        <taxon>Galendromus</taxon>
    </lineage>
</organism>
<reference evidence="5" key="1">
    <citation type="submission" date="2025-08" db="UniProtKB">
        <authorList>
            <consortium name="RefSeq"/>
        </authorList>
    </citation>
    <scope>IDENTIFICATION</scope>
</reference>
<keyword evidence="4" id="KW-1185">Reference proteome</keyword>
<dbReference type="CTD" id="246439"/>